<feature type="region of interest" description="Disordered" evidence="1">
    <location>
        <begin position="61"/>
        <end position="87"/>
    </location>
</feature>
<sequence length="105" mass="12039">MRYKPETVGNGTFQYTQSVLELFIFTINSDQVRCESLYQRYQPHVAVNKSAFDSEGAMFEEKVEKGSDPPERKKLAKGKIPHRRTAPESKALQACVYSRLHRSEA</sequence>
<feature type="compositionally biased region" description="Basic and acidic residues" evidence="1">
    <location>
        <begin position="61"/>
        <end position="73"/>
    </location>
</feature>
<protein>
    <submittedName>
        <fullName evidence="2">Uncharacterized protein</fullName>
    </submittedName>
</protein>
<gene>
    <name evidence="2" type="ORF">TCEB3V08_LOCUS8418</name>
</gene>
<accession>A0A7R9D3A7</accession>
<name>A0A7R9D3A7_TIMCR</name>
<dbReference type="AlphaFoldDB" id="A0A7R9D3A7"/>
<reference evidence="2" key="1">
    <citation type="submission" date="2020-11" db="EMBL/GenBank/DDBJ databases">
        <authorList>
            <person name="Tran Van P."/>
        </authorList>
    </citation>
    <scope>NUCLEOTIDE SEQUENCE</scope>
</reference>
<feature type="compositionally biased region" description="Basic residues" evidence="1">
    <location>
        <begin position="74"/>
        <end position="84"/>
    </location>
</feature>
<evidence type="ECO:0000313" key="2">
    <source>
        <dbReference type="EMBL" id="CAD7406265.1"/>
    </source>
</evidence>
<organism evidence="2">
    <name type="scientific">Timema cristinae</name>
    <name type="common">Walking stick</name>
    <dbReference type="NCBI Taxonomy" id="61476"/>
    <lineage>
        <taxon>Eukaryota</taxon>
        <taxon>Metazoa</taxon>
        <taxon>Ecdysozoa</taxon>
        <taxon>Arthropoda</taxon>
        <taxon>Hexapoda</taxon>
        <taxon>Insecta</taxon>
        <taxon>Pterygota</taxon>
        <taxon>Neoptera</taxon>
        <taxon>Polyneoptera</taxon>
        <taxon>Phasmatodea</taxon>
        <taxon>Timematodea</taxon>
        <taxon>Timematoidea</taxon>
        <taxon>Timematidae</taxon>
        <taxon>Timema</taxon>
    </lineage>
</organism>
<evidence type="ECO:0000256" key="1">
    <source>
        <dbReference type="SAM" id="MobiDB-lite"/>
    </source>
</evidence>
<proteinExistence type="predicted"/>
<dbReference type="EMBL" id="OC319776">
    <property type="protein sequence ID" value="CAD7406265.1"/>
    <property type="molecule type" value="Genomic_DNA"/>
</dbReference>